<dbReference type="Gene3D" id="3.40.50.720">
    <property type="entry name" value="NAD(P)-binding Rossmann-like Domain"/>
    <property type="match status" value="1"/>
</dbReference>
<dbReference type="InterPro" id="IPR002328">
    <property type="entry name" value="ADH_Zn_CS"/>
</dbReference>
<keyword evidence="2 5" id="KW-0479">Metal-binding</keyword>
<keyword evidence="9" id="KW-1185">Reference proteome</keyword>
<sequence>MGPTRDARCLACDDTTCAFRPLVIQRRAVGPKDILIQIKFCGVCASDLWTARSGQSVGCRTAFPFVPGHEIAGVVAAVGADVEAFAVGDRVGVGCLVDSCQACGACDARDEHRCPGQVMTYASPDRHGRCGGSTPQTAGGYADRVVVQERFAIAIPAALPLEAAGPLMCAGTTAYAPLKRYGAGEGTRVGVVGLGGVGAMAVKLAKALGCEVTAISRSKKKAAAACKKFGADRAAVLGEAAALDLVIDTVPVSHDLAAVRALLDPTRGKLVLLGVHPQSFAANYVDKLLGGTAPVTMSWIGGTACTREVVDLARGRKIAPEIEVVPVSELPAVLEAIDAGNDAGRRYVLDLATLPRARARAGVLAGRREEVRRDRRGAAPQALLLLALRGEPRGRLRRRADRARARRAPGSARREGAPRRVSLLRDVC</sequence>
<name>F0XXD6_AURAN</name>
<dbReference type="GeneID" id="20219180"/>
<keyword evidence="4" id="KW-0560">Oxidoreductase</keyword>
<comment type="cofactor">
    <cofactor evidence="1 5">
        <name>Zn(2+)</name>
        <dbReference type="ChEBI" id="CHEBI:29105"/>
    </cofactor>
</comment>
<dbReference type="Gene3D" id="3.90.180.10">
    <property type="entry name" value="Medium-chain alcohol dehydrogenases, catalytic domain"/>
    <property type="match status" value="1"/>
</dbReference>
<evidence type="ECO:0000256" key="4">
    <source>
        <dbReference type="ARBA" id="ARBA00023002"/>
    </source>
</evidence>
<dbReference type="EMBL" id="GL833121">
    <property type="protein sequence ID" value="EGB11924.1"/>
    <property type="molecule type" value="Genomic_DNA"/>
</dbReference>
<dbReference type="SUPFAM" id="SSF51735">
    <property type="entry name" value="NAD(P)-binding Rossmann-fold domains"/>
    <property type="match status" value="1"/>
</dbReference>
<dbReference type="FunFam" id="3.40.50.720:FF:000022">
    <property type="entry name" value="Cinnamyl alcohol dehydrogenase"/>
    <property type="match status" value="1"/>
</dbReference>
<evidence type="ECO:0000313" key="8">
    <source>
        <dbReference type="EMBL" id="EGB11924.1"/>
    </source>
</evidence>
<dbReference type="GO" id="GO:0016616">
    <property type="term" value="F:oxidoreductase activity, acting on the CH-OH group of donors, NAD or NADP as acceptor"/>
    <property type="evidence" value="ECO:0007669"/>
    <property type="project" value="InterPro"/>
</dbReference>
<keyword evidence="3 5" id="KW-0862">Zinc</keyword>
<evidence type="ECO:0000313" key="9">
    <source>
        <dbReference type="Proteomes" id="UP000002729"/>
    </source>
</evidence>
<proteinExistence type="inferred from homology"/>
<dbReference type="RefSeq" id="XP_009033035.1">
    <property type="nucleotide sequence ID" value="XM_009034787.1"/>
</dbReference>
<dbReference type="GO" id="GO:0008270">
    <property type="term" value="F:zinc ion binding"/>
    <property type="evidence" value="ECO:0007669"/>
    <property type="project" value="InterPro"/>
</dbReference>
<feature type="domain" description="Enoyl reductase (ER)" evidence="7">
    <location>
        <begin position="14"/>
        <end position="349"/>
    </location>
</feature>
<dbReference type="InterPro" id="IPR020843">
    <property type="entry name" value="ER"/>
</dbReference>
<dbReference type="InterPro" id="IPR013154">
    <property type="entry name" value="ADH-like_N"/>
</dbReference>
<reference evidence="8 9" key="1">
    <citation type="journal article" date="2011" name="Proc. Natl. Acad. Sci. U.S.A.">
        <title>Niche of harmful alga Aureococcus anophagefferens revealed through ecogenomics.</title>
        <authorList>
            <person name="Gobler C.J."/>
            <person name="Berry D.L."/>
            <person name="Dyhrman S.T."/>
            <person name="Wilhelm S.W."/>
            <person name="Salamov A."/>
            <person name="Lobanov A.V."/>
            <person name="Zhang Y."/>
            <person name="Collier J.L."/>
            <person name="Wurch L.L."/>
            <person name="Kustka A.B."/>
            <person name="Dill B.D."/>
            <person name="Shah M."/>
            <person name="VerBerkmoes N.C."/>
            <person name="Kuo A."/>
            <person name="Terry A."/>
            <person name="Pangilinan J."/>
            <person name="Lindquist E.A."/>
            <person name="Lucas S."/>
            <person name="Paulsen I.T."/>
            <person name="Hattenrath-Lehmann T.K."/>
            <person name="Talmage S.C."/>
            <person name="Walker E.A."/>
            <person name="Koch F."/>
            <person name="Burson A.M."/>
            <person name="Marcoval M.A."/>
            <person name="Tang Y.Z."/>
            <person name="Lecleir G.R."/>
            <person name="Coyne K.J."/>
            <person name="Berg G.M."/>
            <person name="Bertrand E.M."/>
            <person name="Saito M.A."/>
            <person name="Gladyshev V.N."/>
            <person name="Grigoriev I.V."/>
        </authorList>
    </citation>
    <scope>NUCLEOTIDE SEQUENCE [LARGE SCALE GENOMIC DNA]</scope>
    <source>
        <strain evidence="9">CCMP 1984</strain>
    </source>
</reference>
<evidence type="ECO:0000256" key="6">
    <source>
        <dbReference type="SAM" id="MobiDB-lite"/>
    </source>
</evidence>
<gene>
    <name evidence="8" type="ORF">AURANDRAFT_19728</name>
</gene>
<evidence type="ECO:0000256" key="5">
    <source>
        <dbReference type="RuleBase" id="RU361277"/>
    </source>
</evidence>
<feature type="region of interest" description="Disordered" evidence="6">
    <location>
        <begin position="397"/>
        <end position="421"/>
    </location>
</feature>
<evidence type="ECO:0000256" key="3">
    <source>
        <dbReference type="ARBA" id="ARBA00022833"/>
    </source>
</evidence>
<dbReference type="PROSITE" id="PS00059">
    <property type="entry name" value="ADH_ZINC"/>
    <property type="match status" value="1"/>
</dbReference>
<dbReference type="InterPro" id="IPR036291">
    <property type="entry name" value="NAD(P)-bd_dom_sf"/>
</dbReference>
<accession>F0XXD6</accession>
<dbReference type="Pfam" id="PF08240">
    <property type="entry name" value="ADH_N"/>
    <property type="match status" value="1"/>
</dbReference>
<dbReference type="InParanoid" id="F0XXD6"/>
<dbReference type="InterPro" id="IPR013149">
    <property type="entry name" value="ADH-like_C"/>
</dbReference>
<evidence type="ECO:0000259" key="7">
    <source>
        <dbReference type="SMART" id="SM00829"/>
    </source>
</evidence>
<dbReference type="InterPro" id="IPR011032">
    <property type="entry name" value="GroES-like_sf"/>
</dbReference>
<dbReference type="SUPFAM" id="SSF50129">
    <property type="entry name" value="GroES-like"/>
    <property type="match status" value="1"/>
</dbReference>
<dbReference type="OMA" id="EAIFPMV"/>
<evidence type="ECO:0000256" key="1">
    <source>
        <dbReference type="ARBA" id="ARBA00001947"/>
    </source>
</evidence>
<dbReference type="Proteomes" id="UP000002729">
    <property type="component" value="Unassembled WGS sequence"/>
</dbReference>
<dbReference type="KEGG" id="aaf:AURANDRAFT_19728"/>
<dbReference type="OrthoDB" id="1879366at2759"/>
<evidence type="ECO:0000256" key="2">
    <source>
        <dbReference type="ARBA" id="ARBA00022723"/>
    </source>
</evidence>
<comment type="similarity">
    <text evidence="5">Belongs to the zinc-containing alcohol dehydrogenase family.</text>
</comment>
<dbReference type="PANTHER" id="PTHR42683">
    <property type="entry name" value="ALDEHYDE REDUCTASE"/>
    <property type="match status" value="1"/>
</dbReference>
<feature type="compositionally biased region" description="Basic residues" evidence="6">
    <location>
        <begin position="397"/>
        <end position="407"/>
    </location>
</feature>
<dbReference type="AlphaFoldDB" id="F0XXD6"/>
<dbReference type="Pfam" id="PF00107">
    <property type="entry name" value="ADH_zinc_N"/>
    <property type="match status" value="1"/>
</dbReference>
<organism evidence="9">
    <name type="scientific">Aureococcus anophagefferens</name>
    <name type="common">Harmful bloom alga</name>
    <dbReference type="NCBI Taxonomy" id="44056"/>
    <lineage>
        <taxon>Eukaryota</taxon>
        <taxon>Sar</taxon>
        <taxon>Stramenopiles</taxon>
        <taxon>Ochrophyta</taxon>
        <taxon>Pelagophyceae</taxon>
        <taxon>Pelagomonadales</taxon>
        <taxon>Pelagomonadaceae</taxon>
        <taxon>Aureococcus</taxon>
    </lineage>
</organism>
<dbReference type="eggNOG" id="KOG0023">
    <property type="taxonomic scope" value="Eukaryota"/>
</dbReference>
<dbReference type="SMART" id="SM00829">
    <property type="entry name" value="PKS_ER"/>
    <property type="match status" value="1"/>
</dbReference>
<dbReference type="CDD" id="cd05283">
    <property type="entry name" value="CAD1"/>
    <property type="match status" value="1"/>
</dbReference>
<dbReference type="InterPro" id="IPR047109">
    <property type="entry name" value="CAD-like"/>
</dbReference>
<protein>
    <recommendedName>
        <fullName evidence="7">Enoyl reductase (ER) domain-containing protein</fullName>
    </recommendedName>
</protein>